<gene>
    <name evidence="1" type="ORF">Pyn_27444</name>
</gene>
<reference evidence="1 2" key="1">
    <citation type="submission" date="2018-02" db="EMBL/GenBank/DDBJ databases">
        <title>Draft genome of wild Prunus yedoensis var. nudiflora.</title>
        <authorList>
            <person name="Baek S."/>
            <person name="Kim J.-H."/>
            <person name="Choi K."/>
            <person name="Kim G.-B."/>
            <person name="Cho A."/>
            <person name="Jang H."/>
            <person name="Shin C.-H."/>
            <person name="Yu H.-J."/>
            <person name="Mun J.-H."/>
        </authorList>
    </citation>
    <scope>NUCLEOTIDE SEQUENCE [LARGE SCALE GENOMIC DNA]</scope>
    <source>
        <strain evidence="2">cv. Jeju island</strain>
        <tissue evidence="1">Leaf</tissue>
    </source>
</reference>
<proteinExistence type="predicted"/>
<keyword evidence="2" id="KW-1185">Reference proteome</keyword>
<sequence>MFEGEVADVEHAVDFRGKTGIDLAKTDCAHIGCGVFGDGKLGESEGNFGSWVYAVEMERAVFVTPWEC</sequence>
<organism evidence="1 2">
    <name type="scientific">Prunus yedoensis var. nudiflora</name>
    <dbReference type="NCBI Taxonomy" id="2094558"/>
    <lineage>
        <taxon>Eukaryota</taxon>
        <taxon>Viridiplantae</taxon>
        <taxon>Streptophyta</taxon>
        <taxon>Embryophyta</taxon>
        <taxon>Tracheophyta</taxon>
        <taxon>Spermatophyta</taxon>
        <taxon>Magnoliopsida</taxon>
        <taxon>eudicotyledons</taxon>
        <taxon>Gunneridae</taxon>
        <taxon>Pentapetalae</taxon>
        <taxon>rosids</taxon>
        <taxon>fabids</taxon>
        <taxon>Rosales</taxon>
        <taxon>Rosaceae</taxon>
        <taxon>Amygdaloideae</taxon>
        <taxon>Amygdaleae</taxon>
        <taxon>Prunus</taxon>
    </lineage>
</organism>
<evidence type="ECO:0000313" key="1">
    <source>
        <dbReference type="EMBL" id="PQP99224.1"/>
    </source>
</evidence>
<accession>A0A314XVL6</accession>
<dbReference type="EMBL" id="PJQY01001836">
    <property type="protein sequence ID" value="PQP99224.1"/>
    <property type="molecule type" value="Genomic_DNA"/>
</dbReference>
<evidence type="ECO:0000313" key="2">
    <source>
        <dbReference type="Proteomes" id="UP000250321"/>
    </source>
</evidence>
<protein>
    <submittedName>
        <fullName evidence="1">Uncharacterized protein</fullName>
    </submittedName>
</protein>
<dbReference type="Proteomes" id="UP000250321">
    <property type="component" value="Unassembled WGS sequence"/>
</dbReference>
<comment type="caution">
    <text evidence="1">The sequence shown here is derived from an EMBL/GenBank/DDBJ whole genome shotgun (WGS) entry which is preliminary data.</text>
</comment>
<name>A0A314XVL6_PRUYE</name>
<dbReference type="AlphaFoldDB" id="A0A314XVL6"/>